<dbReference type="SUPFAM" id="SSF57196">
    <property type="entry name" value="EGF/Laminin"/>
    <property type="match status" value="2"/>
</dbReference>
<dbReference type="SMART" id="SM00179">
    <property type="entry name" value="EGF_CA"/>
    <property type="match status" value="2"/>
</dbReference>
<dbReference type="InterPro" id="IPR000859">
    <property type="entry name" value="CUB_dom"/>
</dbReference>
<keyword evidence="7 19" id="KW-0732">Signal</keyword>
<feature type="domain" description="CUB" evidence="21">
    <location>
        <begin position="495"/>
        <end position="607"/>
    </location>
</feature>
<dbReference type="GO" id="GO:0008270">
    <property type="term" value="F:zinc ion binding"/>
    <property type="evidence" value="ECO:0007669"/>
    <property type="project" value="UniProtKB-UniRule"/>
</dbReference>
<dbReference type="PRINTS" id="PR00480">
    <property type="entry name" value="ASTACIN"/>
</dbReference>
<dbReference type="EC" id="3.4.24.-" evidence="19"/>
<evidence type="ECO:0000256" key="14">
    <source>
        <dbReference type="ARBA" id="ARBA00023180"/>
    </source>
</evidence>
<evidence type="ECO:0000256" key="12">
    <source>
        <dbReference type="ARBA" id="ARBA00023145"/>
    </source>
</evidence>
<evidence type="ECO:0000256" key="20">
    <source>
        <dbReference type="SAM" id="MobiDB-lite"/>
    </source>
</evidence>
<dbReference type="InterPro" id="IPR035914">
    <property type="entry name" value="Sperma_CUB_dom_sf"/>
</dbReference>
<keyword evidence="3" id="KW-0964">Secreted</keyword>
<evidence type="ECO:0000259" key="21">
    <source>
        <dbReference type="PROSITE" id="PS01180"/>
    </source>
</evidence>
<dbReference type="PANTHER" id="PTHR24251:SF43">
    <property type="entry name" value="TOLLOID-LIKE PROTEIN 2"/>
    <property type="match status" value="1"/>
</dbReference>
<dbReference type="GO" id="GO:0016485">
    <property type="term" value="P:protein processing"/>
    <property type="evidence" value="ECO:0007669"/>
    <property type="project" value="UniProtKB-ARBA"/>
</dbReference>
<reference evidence="25" key="1">
    <citation type="submission" date="2017-01" db="EMBL/GenBank/DDBJ databases">
        <title>Comparative genomics of anhydrobiosis in the tardigrade Hypsibius dujardini.</title>
        <authorList>
            <person name="Yoshida Y."/>
            <person name="Koutsovoulos G."/>
            <person name="Laetsch D."/>
            <person name="Stevens L."/>
            <person name="Kumar S."/>
            <person name="Horikawa D."/>
            <person name="Ishino K."/>
            <person name="Komine S."/>
            <person name="Tomita M."/>
            <person name="Blaxter M."/>
            <person name="Arakawa K."/>
        </authorList>
    </citation>
    <scope>NUCLEOTIDE SEQUENCE [LARGE SCALE GENOMIC DNA]</scope>
    <source>
        <strain evidence="25">Z151</strain>
    </source>
</reference>
<organism evidence="24 25">
    <name type="scientific">Hypsibius exemplaris</name>
    <name type="common">Freshwater tardigrade</name>
    <dbReference type="NCBI Taxonomy" id="2072580"/>
    <lineage>
        <taxon>Eukaryota</taxon>
        <taxon>Metazoa</taxon>
        <taxon>Ecdysozoa</taxon>
        <taxon>Tardigrada</taxon>
        <taxon>Eutardigrada</taxon>
        <taxon>Parachela</taxon>
        <taxon>Hypsibioidea</taxon>
        <taxon>Hypsibiidae</taxon>
        <taxon>Hypsibius</taxon>
    </lineage>
</organism>
<dbReference type="InterPro" id="IPR006026">
    <property type="entry name" value="Peptidase_Metallo"/>
</dbReference>
<dbReference type="FunFam" id="2.10.25.10:FF:000240">
    <property type="entry name" value="Vitamin K-dependent protein S"/>
    <property type="match status" value="2"/>
</dbReference>
<evidence type="ECO:0000256" key="4">
    <source>
        <dbReference type="ARBA" id="ARBA00022536"/>
    </source>
</evidence>
<evidence type="ECO:0000313" key="24">
    <source>
        <dbReference type="EMBL" id="OQV15507.1"/>
    </source>
</evidence>
<dbReference type="FunFam" id="3.40.390.10:FF:000004">
    <property type="entry name" value="Metalloendopeptidase"/>
    <property type="match status" value="1"/>
</dbReference>
<evidence type="ECO:0000313" key="25">
    <source>
        <dbReference type="Proteomes" id="UP000192578"/>
    </source>
</evidence>
<evidence type="ECO:0000256" key="18">
    <source>
        <dbReference type="PROSITE-ProRule" id="PRU01211"/>
    </source>
</evidence>
<dbReference type="AlphaFoldDB" id="A0A1W0WK06"/>
<evidence type="ECO:0000256" key="17">
    <source>
        <dbReference type="PROSITE-ProRule" id="PRU00076"/>
    </source>
</evidence>
<dbReference type="GO" id="GO:0032927">
    <property type="term" value="P:positive regulation of activin receptor signaling pathway"/>
    <property type="evidence" value="ECO:0007669"/>
    <property type="project" value="UniProtKB-ARBA"/>
</dbReference>
<dbReference type="InterPro" id="IPR034036">
    <property type="entry name" value="ZnMP_TLD/BMP1"/>
</dbReference>
<dbReference type="PANTHER" id="PTHR24251">
    <property type="entry name" value="OVOCHYMASE-RELATED"/>
    <property type="match status" value="1"/>
</dbReference>
<dbReference type="InterPro" id="IPR000742">
    <property type="entry name" value="EGF"/>
</dbReference>
<dbReference type="InterPro" id="IPR015446">
    <property type="entry name" value="BMP_1/tolloid-like"/>
</dbReference>
<feature type="active site" evidence="15 18">
    <location>
        <position position="256"/>
    </location>
</feature>
<feature type="domain" description="Peptidase M12A" evidence="23">
    <location>
        <begin position="162"/>
        <end position="363"/>
    </location>
</feature>
<keyword evidence="2" id="KW-0217">Developmental protein</keyword>
<dbReference type="Gene3D" id="3.40.390.10">
    <property type="entry name" value="Collagenase (Catalytic Domain)"/>
    <property type="match status" value="1"/>
</dbReference>
<dbReference type="InterPro" id="IPR001881">
    <property type="entry name" value="EGF-like_Ca-bd_dom"/>
</dbReference>
<comment type="subcellular location">
    <subcellularLocation>
        <location evidence="1">Secreted</location>
    </subcellularLocation>
</comment>
<keyword evidence="12" id="KW-0865">Zymogen</keyword>
<keyword evidence="14" id="KW-0325">Glycoprotein</keyword>
<proteinExistence type="predicted"/>
<evidence type="ECO:0000256" key="5">
    <source>
        <dbReference type="ARBA" id="ARBA00022670"/>
    </source>
</evidence>
<feature type="domain" description="EGF-like" evidence="22">
    <location>
        <begin position="767"/>
        <end position="807"/>
    </location>
</feature>
<evidence type="ECO:0000256" key="13">
    <source>
        <dbReference type="ARBA" id="ARBA00023157"/>
    </source>
</evidence>
<dbReference type="EMBL" id="MTYJ01000088">
    <property type="protein sequence ID" value="OQV15507.1"/>
    <property type="molecule type" value="Genomic_DNA"/>
</dbReference>
<evidence type="ECO:0000256" key="6">
    <source>
        <dbReference type="ARBA" id="ARBA00022723"/>
    </source>
</evidence>
<keyword evidence="11 18" id="KW-0482">Metalloprotease</keyword>
<dbReference type="InterPro" id="IPR001506">
    <property type="entry name" value="Peptidase_M12A"/>
</dbReference>
<dbReference type="FunFam" id="2.60.120.290:FF:000005">
    <property type="entry name" value="Procollagen C-endopeptidase enhancer 1"/>
    <property type="match status" value="1"/>
</dbReference>
<feature type="binding site" evidence="16 18">
    <location>
        <position position="265"/>
    </location>
    <ligand>
        <name>Zn(2+)</name>
        <dbReference type="ChEBI" id="CHEBI:29105"/>
        <note>catalytic</note>
    </ligand>
</feature>
<evidence type="ECO:0000256" key="19">
    <source>
        <dbReference type="RuleBase" id="RU361183"/>
    </source>
</evidence>
<dbReference type="Pfam" id="PF00431">
    <property type="entry name" value="CUB"/>
    <property type="match status" value="5"/>
</dbReference>
<feature type="binding site" evidence="16 18">
    <location>
        <position position="259"/>
    </location>
    <ligand>
        <name>Zn(2+)</name>
        <dbReference type="ChEBI" id="CHEBI:29105"/>
        <note>catalytic</note>
    </ligand>
</feature>
<dbReference type="PROSITE" id="PS51257">
    <property type="entry name" value="PROKAR_LIPOPROTEIN"/>
    <property type="match status" value="1"/>
</dbReference>
<feature type="signal peptide" evidence="19">
    <location>
        <begin position="1"/>
        <end position="28"/>
    </location>
</feature>
<dbReference type="SMART" id="SM00235">
    <property type="entry name" value="ZnMc"/>
    <property type="match status" value="1"/>
</dbReference>
<sequence>MAPFTSKLSKPTFCILILLGCVLGPIEALEPGRKLDGWSKWEAALERHSHKTSNDLFMDPCKAAGFLNDIAMDEDDFRRLWQISVPSKNHFDSLFSNKTKEFISHNLTSPLNSADNNSTKQPLAEGRRLKLWLSKRNSTRKSGAYNLSSSQVPMRHLRNKRAATARMERIWDYGVIPYEIDKNFSGEHKALFKQAMRHWENYTCVQFTPREPEHENYIVFTERPCGCCSFVGKRGSGAQAISIGKNCDKFGIVVHELGHVVGFWHEHTRPDRDNHVEIITSHIMAGQEYNFNKLTSEEVNSLGQPYDFASIMHYARNTFARGTYLDTILPRKSAEMIERPEIGQRIRLSEGDIAQTKLLYKCTTCGKTLLMPNDSFSSPEYNDLSPNDGQSAPLSNNKGYHCIWRIAATHGEIISLNISDVDIGHSKECQLGYLEIRDGHWHKSPLLARLCGLNRISTTILSTGSRLWLEYRSHHTVNHDRLENSGFRANYEVICGGNVTAAKGQLQSPNYPDDYRPNKECIWLIRLEKAYQVALQFQSFEIENHDECLYDYLEIRDGQDGSSPLIGRHCGYHLPSQVKSTTNYLWLKFVSDGSVQKAGFSLEYVTEFDECTQTAHGCEQICVNTLGGYKCECMIGFELHSDGKHCEKACGGFVESLNGTIFSPSFPELYPSNKHCIWQIVSPPQYRITLNFTHFDLEGNNQDCEYDSVTVSSSGDNFTTEDWRRLGIYCGQTLPAPITSETNVLRVVFQSDNSVQKSGFSAIFFTDKDECSDNNGGCQQICRNTVGSFECLCNNGFTLHENLRDCKEGGCKFAITESNGELSSPNWPESYPPRKDCIWHLSATPGHRIKLIFQEFEIEPHQECAYDHIEIYDGESAASSVLGRFCGSKIPHPLISSSNVMTLVFQSDASVHRKGFKAEHTTECGGQLMATNTKGHLYSHAKYGDQNYDNREDCDWVIDSNMDSAAVQIRFLAFELEDAQDCGYDFVEVFDGYEDSAVKLATLCGNKLPMEFTSSGRALLLRFRSDDNINSKGFSVAYDIRTYAGNQDGEDGRPDGTDGDTETVATGHVALSSHPDEPT</sequence>
<dbReference type="GO" id="GO:0048513">
    <property type="term" value="P:animal organ development"/>
    <property type="evidence" value="ECO:0007669"/>
    <property type="project" value="UniProtKB-ARBA"/>
</dbReference>
<keyword evidence="9 18" id="KW-0378">Hydrolase</keyword>
<dbReference type="PROSITE" id="PS01180">
    <property type="entry name" value="CUB"/>
    <property type="match status" value="5"/>
</dbReference>
<evidence type="ECO:0000256" key="9">
    <source>
        <dbReference type="ARBA" id="ARBA00022801"/>
    </source>
</evidence>
<keyword evidence="6 16" id="KW-0479">Metal-binding</keyword>
<dbReference type="Pfam" id="PF07645">
    <property type="entry name" value="EGF_CA"/>
    <property type="match status" value="1"/>
</dbReference>
<dbReference type="PROSITE" id="PS50026">
    <property type="entry name" value="EGF_3"/>
    <property type="match status" value="1"/>
</dbReference>
<evidence type="ECO:0000259" key="23">
    <source>
        <dbReference type="PROSITE" id="PS51864"/>
    </source>
</evidence>
<dbReference type="GO" id="GO:0005576">
    <property type="term" value="C:extracellular region"/>
    <property type="evidence" value="ECO:0007669"/>
    <property type="project" value="UniProtKB-SubCell"/>
</dbReference>
<evidence type="ECO:0000256" key="11">
    <source>
        <dbReference type="ARBA" id="ARBA00023049"/>
    </source>
</evidence>
<keyword evidence="25" id="KW-1185">Reference proteome</keyword>
<keyword evidence="13 18" id="KW-1015">Disulfide bond</keyword>
<dbReference type="Gene3D" id="2.60.120.290">
    <property type="entry name" value="Spermadhesin, CUB domain"/>
    <property type="match status" value="5"/>
</dbReference>
<comment type="caution">
    <text evidence="17">Lacks conserved residue(s) required for the propagation of feature annotation.</text>
</comment>
<accession>A0A1W0WK06</accession>
<dbReference type="InterPro" id="IPR049883">
    <property type="entry name" value="NOTCH1_EGF-like"/>
</dbReference>
<feature type="region of interest" description="Disordered" evidence="20">
    <location>
        <begin position="1045"/>
        <end position="1079"/>
    </location>
</feature>
<dbReference type="OrthoDB" id="431034at2759"/>
<keyword evidence="8" id="KW-0677">Repeat</keyword>
<dbReference type="PROSITE" id="PS01187">
    <property type="entry name" value="EGF_CA"/>
    <property type="match status" value="2"/>
</dbReference>
<evidence type="ECO:0000256" key="3">
    <source>
        <dbReference type="ARBA" id="ARBA00022525"/>
    </source>
</evidence>
<dbReference type="GO" id="GO:0048731">
    <property type="term" value="P:system development"/>
    <property type="evidence" value="ECO:0007669"/>
    <property type="project" value="UniProtKB-ARBA"/>
</dbReference>
<dbReference type="Pfam" id="PF01400">
    <property type="entry name" value="Astacin"/>
    <property type="match status" value="1"/>
</dbReference>
<dbReference type="PROSITE" id="PS51864">
    <property type="entry name" value="ASTACIN"/>
    <property type="match status" value="1"/>
</dbReference>
<feature type="domain" description="CUB" evidence="21">
    <location>
        <begin position="811"/>
        <end position="923"/>
    </location>
</feature>
<comment type="caution">
    <text evidence="24">The sequence shown here is derived from an EMBL/GenBank/DDBJ whole genome shotgun (WGS) entry which is preliminary data.</text>
</comment>
<dbReference type="PROSITE" id="PS01186">
    <property type="entry name" value="EGF_2"/>
    <property type="match status" value="2"/>
</dbReference>
<keyword evidence="5 18" id="KW-0645">Protease</keyword>
<dbReference type="InterPro" id="IPR000152">
    <property type="entry name" value="EGF-type_Asp/Asn_hydroxyl_site"/>
</dbReference>
<name>A0A1W0WK06_HYPEX</name>
<keyword evidence="10 16" id="KW-0862">Zinc</keyword>
<dbReference type="FunFam" id="2.60.120.290:FF:000052">
    <property type="entry name" value="Metalloendopeptidase"/>
    <property type="match status" value="1"/>
</dbReference>
<keyword evidence="4 17" id="KW-0245">EGF-like domain</keyword>
<gene>
    <name evidence="24" type="ORF">BV898_10373</name>
</gene>
<dbReference type="InterPro" id="IPR024079">
    <property type="entry name" value="MetalloPept_cat_dom_sf"/>
</dbReference>
<dbReference type="CDD" id="cd04281">
    <property type="entry name" value="ZnMc_BMP1_TLD"/>
    <property type="match status" value="1"/>
</dbReference>
<dbReference type="PIRSF" id="PIRSF001199">
    <property type="entry name" value="BMP_1/tolloid-like"/>
    <property type="match status" value="1"/>
</dbReference>
<dbReference type="PROSITE" id="PS00010">
    <property type="entry name" value="ASX_HYDROXYL"/>
    <property type="match status" value="2"/>
</dbReference>
<evidence type="ECO:0000256" key="10">
    <source>
        <dbReference type="ARBA" id="ARBA00022833"/>
    </source>
</evidence>
<feature type="binding site" evidence="16 18">
    <location>
        <position position="255"/>
    </location>
    <ligand>
        <name>Zn(2+)</name>
        <dbReference type="ChEBI" id="CHEBI:29105"/>
        <note>catalytic</note>
    </ligand>
</feature>
<feature type="domain" description="CUB" evidence="21">
    <location>
        <begin position="924"/>
        <end position="1041"/>
    </location>
</feature>
<dbReference type="CDD" id="cd00054">
    <property type="entry name" value="EGF_CA"/>
    <property type="match status" value="2"/>
</dbReference>
<dbReference type="GO" id="GO:0048468">
    <property type="term" value="P:cell development"/>
    <property type="evidence" value="ECO:0007669"/>
    <property type="project" value="UniProtKB-ARBA"/>
</dbReference>
<feature type="domain" description="CUB" evidence="21">
    <location>
        <begin position="365"/>
        <end position="494"/>
    </location>
</feature>
<dbReference type="SUPFAM" id="SSF55486">
    <property type="entry name" value="Metalloproteases ('zincins'), catalytic domain"/>
    <property type="match status" value="1"/>
</dbReference>
<dbReference type="SMART" id="SM00042">
    <property type="entry name" value="CUB"/>
    <property type="match status" value="5"/>
</dbReference>
<dbReference type="SUPFAM" id="SSF49854">
    <property type="entry name" value="Spermadhesin, CUB domain"/>
    <property type="match status" value="5"/>
</dbReference>
<evidence type="ECO:0000256" key="2">
    <source>
        <dbReference type="ARBA" id="ARBA00022473"/>
    </source>
</evidence>
<feature type="disulfide bond" evidence="18">
    <location>
        <begin position="225"/>
        <end position="247"/>
    </location>
</feature>
<protein>
    <recommendedName>
        <fullName evidence="19">Metalloendopeptidase</fullName>
        <ecNumber evidence="19">3.4.24.-</ecNumber>
    </recommendedName>
</protein>
<dbReference type="GO" id="GO:0030513">
    <property type="term" value="P:positive regulation of BMP signaling pathway"/>
    <property type="evidence" value="ECO:0007669"/>
    <property type="project" value="UniProtKB-ARBA"/>
</dbReference>
<dbReference type="Pfam" id="PF14670">
    <property type="entry name" value="FXa_inhibition"/>
    <property type="match status" value="1"/>
</dbReference>
<feature type="domain" description="CUB" evidence="21">
    <location>
        <begin position="650"/>
        <end position="767"/>
    </location>
</feature>
<evidence type="ECO:0000256" key="16">
    <source>
        <dbReference type="PIRSR" id="PIRSR001199-2"/>
    </source>
</evidence>
<dbReference type="GO" id="GO:0009653">
    <property type="term" value="P:anatomical structure morphogenesis"/>
    <property type="evidence" value="ECO:0007669"/>
    <property type="project" value="UniProtKB-ARBA"/>
</dbReference>
<evidence type="ECO:0000256" key="15">
    <source>
        <dbReference type="PIRSR" id="PIRSR001199-1"/>
    </source>
</evidence>
<feature type="disulfide bond" evidence="18">
    <location>
        <begin position="227"/>
        <end position="228"/>
    </location>
</feature>
<dbReference type="GO" id="GO:0004222">
    <property type="term" value="F:metalloendopeptidase activity"/>
    <property type="evidence" value="ECO:0007669"/>
    <property type="project" value="UniProtKB-UniRule"/>
</dbReference>
<feature type="chain" id="PRO_5011821859" description="Metalloendopeptidase" evidence="19">
    <location>
        <begin position="29"/>
        <end position="1079"/>
    </location>
</feature>
<dbReference type="GO" id="GO:0005509">
    <property type="term" value="F:calcium ion binding"/>
    <property type="evidence" value="ECO:0007669"/>
    <property type="project" value="InterPro"/>
</dbReference>
<comment type="cofactor">
    <cofactor evidence="18 19">
        <name>Zn(2+)</name>
        <dbReference type="ChEBI" id="CHEBI:29105"/>
    </cofactor>
    <text evidence="18 19">Binds 1 zinc ion per subunit.</text>
</comment>
<evidence type="ECO:0000256" key="7">
    <source>
        <dbReference type="ARBA" id="ARBA00022729"/>
    </source>
</evidence>
<dbReference type="FunFam" id="2.60.120.290:FF:000004">
    <property type="entry name" value="Metalloendopeptidase"/>
    <property type="match status" value="2"/>
</dbReference>
<evidence type="ECO:0000256" key="1">
    <source>
        <dbReference type="ARBA" id="ARBA00004613"/>
    </source>
</evidence>
<dbReference type="Gene3D" id="2.10.25.10">
    <property type="entry name" value="Laminin"/>
    <property type="match status" value="2"/>
</dbReference>
<dbReference type="SMART" id="SM00181">
    <property type="entry name" value="EGF"/>
    <property type="match status" value="2"/>
</dbReference>
<dbReference type="InterPro" id="IPR018097">
    <property type="entry name" value="EGF_Ca-bd_CS"/>
</dbReference>
<evidence type="ECO:0000259" key="22">
    <source>
        <dbReference type="PROSITE" id="PS50026"/>
    </source>
</evidence>
<dbReference type="Proteomes" id="UP000192578">
    <property type="component" value="Unassembled WGS sequence"/>
</dbReference>
<evidence type="ECO:0000256" key="8">
    <source>
        <dbReference type="ARBA" id="ARBA00022737"/>
    </source>
</evidence>
<dbReference type="CDD" id="cd00041">
    <property type="entry name" value="CUB"/>
    <property type="match status" value="5"/>
</dbReference>